<dbReference type="Proteomes" id="UP000694844">
    <property type="component" value="Chromosome 7"/>
</dbReference>
<dbReference type="InterPro" id="IPR053173">
    <property type="entry name" value="SAM-binding_MTase"/>
</dbReference>
<keyword evidence="3" id="KW-1185">Reference proteome</keyword>
<sequence length="350" mass="39827">MYQVPSYEDTLEEIVNSGLHTMVLALGYRVGILDAMERLGKASTPREISEEAHLNPRYVEEWLKCTSSKYIVLYDNGKYSVRTSDRVRKAVHTSAALLIFADCFPKLVNAMKNVETKTGYVYPPHELEWLGKFSELSSCNPAWITHNLNPAVLHCHQQMNNMATSLQILDFGCGYGKLASELAKYYPKSSIYGTDIDDEAIQSCKNKYHLPNCQFEVISTELEQQWTEKFDTIIMMEVLHDLPNPVTVLAQVKRMLKADGYIIAFDPYVSADMSKNVGMKAAQNDLPYSMFFCLPNSLSQQPAAGHGGSWGYEDRERFITDHGFTIVKHPDDDNQQDPSRTHHHRIIFKK</sequence>
<evidence type="ECO:0000259" key="1">
    <source>
        <dbReference type="Pfam" id="PF13847"/>
    </source>
</evidence>
<evidence type="ECO:0000259" key="2">
    <source>
        <dbReference type="Pfam" id="PF21320"/>
    </source>
</evidence>
<dbReference type="GeneID" id="111104860"/>
<name>A0A8B8AUG5_CRAVI</name>
<dbReference type="InterPro" id="IPR029063">
    <property type="entry name" value="SAM-dependent_MTases_sf"/>
</dbReference>
<dbReference type="PANTHER" id="PTHR45128">
    <property type="entry name" value="METHYLTRANSFERASE TYPE 11"/>
    <property type="match status" value="1"/>
</dbReference>
<evidence type="ECO:0000313" key="3">
    <source>
        <dbReference type="Proteomes" id="UP000694844"/>
    </source>
</evidence>
<proteinExistence type="predicted"/>
<protein>
    <submittedName>
        <fullName evidence="4">Uncharacterized protein LOC111104860</fullName>
    </submittedName>
</protein>
<dbReference type="CDD" id="cd02440">
    <property type="entry name" value="AdoMet_MTases"/>
    <property type="match status" value="1"/>
</dbReference>
<dbReference type="InterPro" id="IPR025714">
    <property type="entry name" value="Methyltranfer_dom"/>
</dbReference>
<dbReference type="AlphaFoldDB" id="A0A8B8AUG5"/>
<dbReference type="InterPro" id="IPR048711">
    <property type="entry name" value="WHD_Rv2258c"/>
</dbReference>
<organism evidence="3 4">
    <name type="scientific">Crassostrea virginica</name>
    <name type="common">Eastern oyster</name>
    <dbReference type="NCBI Taxonomy" id="6565"/>
    <lineage>
        <taxon>Eukaryota</taxon>
        <taxon>Metazoa</taxon>
        <taxon>Spiralia</taxon>
        <taxon>Lophotrochozoa</taxon>
        <taxon>Mollusca</taxon>
        <taxon>Bivalvia</taxon>
        <taxon>Autobranchia</taxon>
        <taxon>Pteriomorphia</taxon>
        <taxon>Ostreida</taxon>
        <taxon>Ostreoidea</taxon>
        <taxon>Ostreidae</taxon>
        <taxon>Crassostrea</taxon>
    </lineage>
</organism>
<dbReference type="Gene3D" id="3.40.50.150">
    <property type="entry name" value="Vaccinia Virus protein VP39"/>
    <property type="match status" value="1"/>
</dbReference>
<feature type="domain" description="Methyltransferase" evidence="1">
    <location>
        <begin position="166"/>
        <end position="277"/>
    </location>
</feature>
<gene>
    <name evidence="4" type="primary">LOC111104860</name>
</gene>
<dbReference type="SUPFAM" id="SSF53335">
    <property type="entry name" value="S-adenosyl-L-methionine-dependent methyltransferases"/>
    <property type="match status" value="1"/>
</dbReference>
<dbReference type="Pfam" id="PF21320">
    <property type="entry name" value="WHD_Rv2258c"/>
    <property type="match status" value="1"/>
</dbReference>
<dbReference type="Pfam" id="PF13847">
    <property type="entry name" value="Methyltransf_31"/>
    <property type="match status" value="1"/>
</dbReference>
<evidence type="ECO:0000313" key="4">
    <source>
        <dbReference type="RefSeq" id="XP_022294731.1"/>
    </source>
</evidence>
<accession>A0A8B8AUG5</accession>
<dbReference type="KEGG" id="cvn:111104860"/>
<dbReference type="PANTHER" id="PTHR45128:SF1">
    <property type="entry name" value="S-ADENOSYLMETHIONINE-DEPENDENT METHYLTRANSFERASE RV2258C"/>
    <property type="match status" value="1"/>
</dbReference>
<dbReference type="RefSeq" id="XP_022294731.1">
    <property type="nucleotide sequence ID" value="XM_022439023.1"/>
</dbReference>
<dbReference type="OrthoDB" id="565050at2759"/>
<feature type="domain" description="S-adenosylmethionine-dependent methyltransferase Rv2258c-like winged HTH" evidence="2">
    <location>
        <begin position="21"/>
        <end position="78"/>
    </location>
</feature>
<reference evidence="4" key="1">
    <citation type="submission" date="2025-08" db="UniProtKB">
        <authorList>
            <consortium name="RefSeq"/>
        </authorList>
    </citation>
    <scope>IDENTIFICATION</scope>
    <source>
        <tissue evidence="4">Whole sample</tissue>
    </source>
</reference>